<dbReference type="Proteomes" id="UP000706891">
    <property type="component" value="Unassembled WGS sequence"/>
</dbReference>
<feature type="domain" description="ABC3 transporter permease C-terminal" evidence="7">
    <location>
        <begin position="281"/>
        <end position="397"/>
    </location>
</feature>
<dbReference type="Pfam" id="PF02687">
    <property type="entry name" value="FtsX"/>
    <property type="match status" value="1"/>
</dbReference>
<feature type="transmembrane region" description="Helical" evidence="6">
    <location>
        <begin position="321"/>
        <end position="349"/>
    </location>
</feature>
<dbReference type="PANTHER" id="PTHR30572">
    <property type="entry name" value="MEMBRANE COMPONENT OF TRANSPORTER-RELATED"/>
    <property type="match status" value="1"/>
</dbReference>
<feature type="transmembrane region" description="Helical" evidence="6">
    <location>
        <begin position="413"/>
        <end position="437"/>
    </location>
</feature>
<dbReference type="InterPro" id="IPR050250">
    <property type="entry name" value="Macrolide_Exporter_MacB"/>
</dbReference>
<reference evidence="9" key="1">
    <citation type="submission" date="2020-08" db="EMBL/GenBank/DDBJ databases">
        <authorList>
            <person name="Cejkova D."/>
            <person name="Kubasova T."/>
            <person name="Jahodarova E."/>
            <person name="Rychlik I."/>
        </authorList>
    </citation>
    <scope>NUCLEOTIDE SEQUENCE</scope>
    <source>
        <strain evidence="9">An824</strain>
    </source>
</reference>
<evidence type="ECO:0000256" key="5">
    <source>
        <dbReference type="ARBA" id="ARBA00023136"/>
    </source>
</evidence>
<dbReference type="AlphaFoldDB" id="A0A938WS82"/>
<evidence type="ECO:0000256" key="1">
    <source>
        <dbReference type="ARBA" id="ARBA00004651"/>
    </source>
</evidence>
<reference evidence="9" key="2">
    <citation type="journal article" date="2021" name="Sci. Rep.">
        <title>The distribution of antibiotic resistance genes in chicken gut microbiota commensals.</title>
        <authorList>
            <person name="Juricova H."/>
            <person name="Matiasovicova J."/>
            <person name="Kubasova T."/>
            <person name="Cejkova D."/>
            <person name="Rychlik I."/>
        </authorList>
    </citation>
    <scope>NUCLEOTIDE SEQUENCE</scope>
    <source>
        <strain evidence="9">An824</strain>
    </source>
</reference>
<dbReference type="InterPro" id="IPR003838">
    <property type="entry name" value="ABC3_permease_C"/>
</dbReference>
<feature type="transmembrane region" description="Helical" evidence="6">
    <location>
        <begin position="21"/>
        <end position="42"/>
    </location>
</feature>
<feature type="transmembrane region" description="Helical" evidence="6">
    <location>
        <begin position="369"/>
        <end position="393"/>
    </location>
</feature>
<keyword evidence="10" id="KW-1185">Reference proteome</keyword>
<protein>
    <submittedName>
        <fullName evidence="9">ABC transporter permease</fullName>
    </submittedName>
</protein>
<comment type="subcellular location">
    <subcellularLocation>
        <location evidence="1">Cell membrane</location>
        <topology evidence="1">Multi-pass membrane protein</topology>
    </subcellularLocation>
</comment>
<evidence type="ECO:0000259" key="8">
    <source>
        <dbReference type="Pfam" id="PF12704"/>
    </source>
</evidence>
<gene>
    <name evidence="9" type="ORF">H6A34_10090</name>
</gene>
<dbReference type="PANTHER" id="PTHR30572:SF18">
    <property type="entry name" value="ABC-TYPE MACROLIDE FAMILY EXPORT SYSTEM PERMEASE COMPONENT 2"/>
    <property type="match status" value="1"/>
</dbReference>
<dbReference type="RefSeq" id="WP_205105400.1">
    <property type="nucleotide sequence ID" value="NZ_JACJJG010000060.1"/>
</dbReference>
<keyword evidence="2" id="KW-1003">Cell membrane</keyword>
<name>A0A938WS82_9BACT</name>
<keyword evidence="3 6" id="KW-0812">Transmembrane</keyword>
<evidence type="ECO:0000256" key="3">
    <source>
        <dbReference type="ARBA" id="ARBA00022692"/>
    </source>
</evidence>
<feature type="transmembrane region" description="Helical" evidence="6">
    <location>
        <begin position="278"/>
        <end position="300"/>
    </location>
</feature>
<keyword evidence="4 6" id="KW-1133">Transmembrane helix</keyword>
<dbReference type="Pfam" id="PF12704">
    <property type="entry name" value="MacB_PCD"/>
    <property type="match status" value="1"/>
</dbReference>
<evidence type="ECO:0000256" key="6">
    <source>
        <dbReference type="SAM" id="Phobius"/>
    </source>
</evidence>
<evidence type="ECO:0000259" key="7">
    <source>
        <dbReference type="Pfam" id="PF02687"/>
    </source>
</evidence>
<evidence type="ECO:0000256" key="2">
    <source>
        <dbReference type="ARBA" id="ARBA00022475"/>
    </source>
</evidence>
<keyword evidence="5 6" id="KW-0472">Membrane</keyword>
<feature type="domain" description="MacB-like periplasmic core" evidence="8">
    <location>
        <begin position="20"/>
        <end position="229"/>
    </location>
</feature>
<evidence type="ECO:0000256" key="4">
    <source>
        <dbReference type="ARBA" id="ARBA00022989"/>
    </source>
</evidence>
<dbReference type="InterPro" id="IPR025857">
    <property type="entry name" value="MacB_PCD"/>
</dbReference>
<feature type="non-terminal residue" evidence="9">
    <location>
        <position position="657"/>
    </location>
</feature>
<dbReference type="EMBL" id="JACJJG010000060">
    <property type="protein sequence ID" value="MBM6674222.1"/>
    <property type="molecule type" value="Genomic_DNA"/>
</dbReference>
<proteinExistence type="predicted"/>
<comment type="caution">
    <text evidence="9">The sequence shown here is derived from an EMBL/GenBank/DDBJ whole genome shotgun (WGS) entry which is preliminary data.</text>
</comment>
<accession>A0A938WS82</accession>
<dbReference type="GO" id="GO:0005886">
    <property type="term" value="C:plasma membrane"/>
    <property type="evidence" value="ECO:0007669"/>
    <property type="project" value="UniProtKB-SubCell"/>
</dbReference>
<organism evidence="9 10">
    <name type="scientific">Marseilla massiliensis</name>
    <dbReference type="NCBI Taxonomy" id="1841864"/>
    <lineage>
        <taxon>Bacteria</taxon>
        <taxon>Pseudomonadati</taxon>
        <taxon>Bacteroidota</taxon>
        <taxon>Bacteroidia</taxon>
        <taxon>Bacteroidales</taxon>
        <taxon>Prevotellaceae</taxon>
        <taxon>Marseilla</taxon>
    </lineage>
</organism>
<dbReference type="GO" id="GO:0022857">
    <property type="term" value="F:transmembrane transporter activity"/>
    <property type="evidence" value="ECO:0007669"/>
    <property type="project" value="TreeGrafter"/>
</dbReference>
<sequence>MPNFNLKSYFTFLSRNKAYTAVNIFGLAVSLMFVIIIGLYTWQETSIDRQHSKADRIFNVGLTAGDSTRTANCHHIAQRFLRDKYPEIEKTCAFTTEKLKLKDKDDFVNANVIETDSTFFDLFDFPLLYGDRTTCQMQKGNIVLTESFARRMFGTDNAVGRDITTADNTHFRVTGVVTDFDNTIIDKDVDAIIDFSFCTNLANKDEYFYQFCNLLSSSVFVLVREGSDFMAKHKDVEKYLNETSDNFNPTITRLDKLYFSGLDAYSGLHLGNLMLVKILFAVGIVILLFSIMNYINLTVAQSGYRAREMATRRLFGCNKGGVAANMFMESLVMCVISLFIAVALAYVATPYAGRLLNTKLDLSLLLQPFSIAIITAFVIVVSLIAGVLPAAILSRVKPIEVVRGTFRKQTKMVFSRVFITVQNVITIVMLSCAFIMARQMLHLTKAPLGFNTKNIIALKLNNATDNDFTDRFIDRLRTLPFVKAVAPSYGTPVDGGNNPSVQFDGDKDKSTFNVITGTPEMMKIYGIKMKNNLNLKGDSIVYLNGKSLYFLKMSPNSTHTSDRYNALIPLLLNGNARYGGIINDFNVHDIRNYTQGLILQTCKNITWPRNISILVEGNPTEAYAKIKDIYKEVYHEDVDESTPPFIDKQIEQRFEQE</sequence>
<evidence type="ECO:0000313" key="10">
    <source>
        <dbReference type="Proteomes" id="UP000706891"/>
    </source>
</evidence>
<evidence type="ECO:0000313" key="9">
    <source>
        <dbReference type="EMBL" id="MBM6674222.1"/>
    </source>
</evidence>